<proteinExistence type="inferred from homology"/>
<gene>
    <name evidence="5" type="ORF">Mco01_52250</name>
</gene>
<dbReference type="InterPro" id="IPR000223">
    <property type="entry name" value="Pept_S26A_signal_pept_1"/>
</dbReference>
<accession>A0ABQ4G574</accession>
<dbReference type="Proteomes" id="UP000603904">
    <property type="component" value="Unassembled WGS sequence"/>
</dbReference>
<dbReference type="Pfam" id="PF10502">
    <property type="entry name" value="Peptidase_S26"/>
    <property type="match status" value="2"/>
</dbReference>
<dbReference type="PRINTS" id="PR00727">
    <property type="entry name" value="LEADERPTASE"/>
</dbReference>
<organism evidence="5 6">
    <name type="scientific">Microbispora corallina</name>
    <dbReference type="NCBI Taxonomy" id="83302"/>
    <lineage>
        <taxon>Bacteria</taxon>
        <taxon>Bacillati</taxon>
        <taxon>Actinomycetota</taxon>
        <taxon>Actinomycetes</taxon>
        <taxon>Streptosporangiales</taxon>
        <taxon>Streptosporangiaceae</taxon>
        <taxon>Microbispora</taxon>
    </lineage>
</organism>
<dbReference type="SUPFAM" id="SSF51306">
    <property type="entry name" value="LexA/Signal peptidase"/>
    <property type="match status" value="1"/>
</dbReference>
<evidence type="ECO:0000313" key="5">
    <source>
        <dbReference type="EMBL" id="GIH42225.1"/>
    </source>
</evidence>
<feature type="domain" description="Peptidase S26" evidence="4">
    <location>
        <begin position="131"/>
        <end position="168"/>
    </location>
</feature>
<dbReference type="Gene3D" id="2.10.109.10">
    <property type="entry name" value="Umud Fragment, subunit A"/>
    <property type="match status" value="1"/>
</dbReference>
<sequence length="182" mass="18354">MTALPAALAATAPIVVPIVVLAVVPTLGPTLVPAAAPILVPAVVLALVLTAALARRLLVVVTVRGSSMAPAYRDGDRLLAARLPPVRGRAVVFLPPPGWAIAPPQVRPYLVKRVVAVGGDPVPEAARAAVGAGRVPPGRLVVFGDAESSADSRTWGLVPVSAVAGVVVGVLVRRAGTAGRRP</sequence>
<dbReference type="EMBL" id="BOOC01000029">
    <property type="protein sequence ID" value="GIH42225.1"/>
    <property type="molecule type" value="Genomic_DNA"/>
</dbReference>
<evidence type="ECO:0000313" key="6">
    <source>
        <dbReference type="Proteomes" id="UP000603904"/>
    </source>
</evidence>
<dbReference type="RefSeq" id="WP_204059466.1">
    <property type="nucleotide sequence ID" value="NZ_BAAAGP010000034.1"/>
</dbReference>
<protein>
    <recommendedName>
        <fullName evidence="4">Peptidase S26 domain-containing protein</fullName>
    </recommendedName>
</protein>
<name>A0ABQ4G574_9ACTN</name>
<comment type="subcellular location">
    <subcellularLocation>
        <location evidence="1">Cell membrane</location>
        <topology evidence="1">Single-pass type II membrane protein</topology>
    </subcellularLocation>
</comment>
<evidence type="ECO:0000259" key="4">
    <source>
        <dbReference type="Pfam" id="PF10502"/>
    </source>
</evidence>
<reference evidence="5 6" key="1">
    <citation type="submission" date="2021-01" db="EMBL/GenBank/DDBJ databases">
        <title>Whole genome shotgun sequence of Microbispora corallina NBRC 16416.</title>
        <authorList>
            <person name="Komaki H."/>
            <person name="Tamura T."/>
        </authorList>
    </citation>
    <scope>NUCLEOTIDE SEQUENCE [LARGE SCALE GENOMIC DNA]</scope>
    <source>
        <strain evidence="5 6">NBRC 16416</strain>
    </source>
</reference>
<evidence type="ECO:0000256" key="1">
    <source>
        <dbReference type="ARBA" id="ARBA00004401"/>
    </source>
</evidence>
<keyword evidence="3" id="KW-0472">Membrane</keyword>
<keyword evidence="3" id="KW-0812">Transmembrane</keyword>
<keyword evidence="3" id="KW-1133">Transmembrane helix</keyword>
<dbReference type="PANTHER" id="PTHR43390:SF1">
    <property type="entry name" value="CHLOROPLAST PROCESSING PEPTIDASE"/>
    <property type="match status" value="1"/>
</dbReference>
<comment type="caution">
    <text evidence="5">The sequence shown here is derived from an EMBL/GenBank/DDBJ whole genome shotgun (WGS) entry which is preliminary data.</text>
</comment>
<dbReference type="InterPro" id="IPR036286">
    <property type="entry name" value="LexA/Signal_pep-like_sf"/>
</dbReference>
<dbReference type="CDD" id="cd06462">
    <property type="entry name" value="Peptidase_S24_S26"/>
    <property type="match status" value="1"/>
</dbReference>
<feature type="transmembrane region" description="Helical" evidence="3">
    <location>
        <begin position="38"/>
        <end position="58"/>
    </location>
</feature>
<evidence type="ECO:0000256" key="2">
    <source>
        <dbReference type="ARBA" id="ARBA00009370"/>
    </source>
</evidence>
<evidence type="ECO:0000256" key="3">
    <source>
        <dbReference type="SAM" id="Phobius"/>
    </source>
</evidence>
<dbReference type="PANTHER" id="PTHR43390">
    <property type="entry name" value="SIGNAL PEPTIDASE I"/>
    <property type="match status" value="1"/>
</dbReference>
<keyword evidence="6" id="KW-1185">Reference proteome</keyword>
<dbReference type="InterPro" id="IPR019533">
    <property type="entry name" value="Peptidase_S26"/>
</dbReference>
<comment type="similarity">
    <text evidence="2">Belongs to the peptidase S26 family.</text>
</comment>
<feature type="domain" description="Peptidase S26" evidence="4">
    <location>
        <begin position="40"/>
        <end position="122"/>
    </location>
</feature>